<name>A4BWB3_9FLAO</name>
<evidence type="ECO:0000313" key="3">
    <source>
        <dbReference type="Proteomes" id="UP000003053"/>
    </source>
</evidence>
<comment type="caution">
    <text evidence="2">The sequence shown here is derived from an EMBL/GenBank/DDBJ whole genome shotgun (WGS) entry which is preliminary data.</text>
</comment>
<organism evidence="2 3">
    <name type="scientific">Polaribacter irgensii 23-P</name>
    <dbReference type="NCBI Taxonomy" id="313594"/>
    <lineage>
        <taxon>Bacteria</taxon>
        <taxon>Pseudomonadati</taxon>
        <taxon>Bacteroidota</taxon>
        <taxon>Flavobacteriia</taxon>
        <taxon>Flavobacteriales</taxon>
        <taxon>Flavobacteriaceae</taxon>
    </lineage>
</organism>
<feature type="transmembrane region" description="Helical" evidence="1">
    <location>
        <begin position="6"/>
        <end position="24"/>
    </location>
</feature>
<dbReference type="AlphaFoldDB" id="A4BWB3"/>
<keyword evidence="3" id="KW-1185">Reference proteome</keyword>
<proteinExistence type="predicted"/>
<protein>
    <submittedName>
        <fullName evidence="2">Uncharacterized protein</fullName>
    </submittedName>
</protein>
<evidence type="ECO:0000256" key="1">
    <source>
        <dbReference type="SAM" id="Phobius"/>
    </source>
</evidence>
<accession>A4BWB3</accession>
<keyword evidence="1" id="KW-0472">Membrane</keyword>
<sequence>MYGLRPFFNFVFLTDLILNIAIFGTRNKNTALIQGI</sequence>
<dbReference type="Proteomes" id="UP000003053">
    <property type="component" value="Unassembled WGS sequence"/>
</dbReference>
<keyword evidence="1" id="KW-0812">Transmembrane</keyword>
<reference evidence="2 3" key="1">
    <citation type="submission" date="2006-02" db="EMBL/GenBank/DDBJ databases">
        <authorList>
            <person name="Murray A."/>
            <person name="Staley J."/>
            <person name="Ferriera S."/>
            <person name="Johnson J."/>
            <person name="Kravitz S."/>
            <person name="Halpern A."/>
            <person name="Remington K."/>
            <person name="Beeson K."/>
            <person name="Tran B."/>
            <person name="Rogers Y.-H."/>
            <person name="Friedman R."/>
            <person name="Venter J.C."/>
        </authorList>
    </citation>
    <scope>NUCLEOTIDE SEQUENCE [LARGE SCALE GENOMIC DNA]</scope>
    <source>
        <strain evidence="2 3">23-P</strain>
    </source>
</reference>
<dbReference type="EMBL" id="AAOG01000001">
    <property type="protein sequence ID" value="EAR13254.1"/>
    <property type="molecule type" value="Genomic_DNA"/>
</dbReference>
<dbReference type="HOGENOM" id="CLU_3357666_0_0_10"/>
<evidence type="ECO:0000313" key="2">
    <source>
        <dbReference type="EMBL" id="EAR13254.1"/>
    </source>
</evidence>
<gene>
    <name evidence="2" type="ORF">PI23P_02132</name>
</gene>
<keyword evidence="1" id="KW-1133">Transmembrane helix</keyword>